<dbReference type="Pfam" id="PF13966">
    <property type="entry name" value="zf-RVT"/>
    <property type="match status" value="1"/>
</dbReference>
<dbReference type="Proteomes" id="UP000289738">
    <property type="component" value="Chromosome B04"/>
</dbReference>
<dbReference type="AlphaFoldDB" id="A0A444ZN08"/>
<gene>
    <name evidence="2" type="ORF">Ahy_B04g072448</name>
</gene>
<proteinExistence type="predicted"/>
<evidence type="ECO:0000313" key="3">
    <source>
        <dbReference type="Proteomes" id="UP000289738"/>
    </source>
</evidence>
<dbReference type="EMBL" id="SDMP01000014">
    <property type="protein sequence ID" value="RYR15599.1"/>
    <property type="molecule type" value="Genomic_DNA"/>
</dbReference>
<feature type="domain" description="Reverse transcriptase zinc-binding" evidence="1">
    <location>
        <begin position="83"/>
        <end position="168"/>
    </location>
</feature>
<evidence type="ECO:0000313" key="2">
    <source>
        <dbReference type="EMBL" id="RYR15599.1"/>
    </source>
</evidence>
<protein>
    <recommendedName>
        <fullName evidence="1">Reverse transcriptase zinc-binding domain-containing protein</fullName>
    </recommendedName>
</protein>
<accession>A0A444ZN08</accession>
<dbReference type="InterPro" id="IPR026960">
    <property type="entry name" value="RVT-Znf"/>
</dbReference>
<reference evidence="2 3" key="1">
    <citation type="submission" date="2019-01" db="EMBL/GenBank/DDBJ databases">
        <title>Sequencing of cultivated peanut Arachis hypogaea provides insights into genome evolution and oil improvement.</title>
        <authorList>
            <person name="Chen X."/>
        </authorList>
    </citation>
    <scope>NUCLEOTIDE SEQUENCE [LARGE SCALE GENOMIC DNA]</scope>
    <source>
        <strain evidence="3">cv. Fuhuasheng</strain>
        <tissue evidence="2">Leaves</tissue>
    </source>
</reference>
<evidence type="ECO:0000259" key="1">
    <source>
        <dbReference type="Pfam" id="PF13966"/>
    </source>
</evidence>
<sequence>MVRNSEAPYLEDWRWIQDSVLESSLDPQFGSSRASGSAEFWDVDKLRECLPDEVVQRIIAMSPPSPWKQTDHVARNLSTDGTFQLKQAYQALIESTAQPDRIFSYIWHWRGPERIRYFLWLCAHNAILTNTERKWRHLTNSASCPRCVVEDETITHVLRDCAFAKGVWSSFLPMDWRNNFFNLNAQEWMMFILSQNSNWQTIFGIATSSL</sequence>
<organism evidence="2 3">
    <name type="scientific">Arachis hypogaea</name>
    <name type="common">Peanut</name>
    <dbReference type="NCBI Taxonomy" id="3818"/>
    <lineage>
        <taxon>Eukaryota</taxon>
        <taxon>Viridiplantae</taxon>
        <taxon>Streptophyta</taxon>
        <taxon>Embryophyta</taxon>
        <taxon>Tracheophyta</taxon>
        <taxon>Spermatophyta</taxon>
        <taxon>Magnoliopsida</taxon>
        <taxon>eudicotyledons</taxon>
        <taxon>Gunneridae</taxon>
        <taxon>Pentapetalae</taxon>
        <taxon>rosids</taxon>
        <taxon>fabids</taxon>
        <taxon>Fabales</taxon>
        <taxon>Fabaceae</taxon>
        <taxon>Papilionoideae</taxon>
        <taxon>50 kb inversion clade</taxon>
        <taxon>dalbergioids sensu lato</taxon>
        <taxon>Dalbergieae</taxon>
        <taxon>Pterocarpus clade</taxon>
        <taxon>Arachis</taxon>
    </lineage>
</organism>
<comment type="caution">
    <text evidence="2">The sequence shown here is derived from an EMBL/GenBank/DDBJ whole genome shotgun (WGS) entry which is preliminary data.</text>
</comment>
<keyword evidence="3" id="KW-1185">Reference proteome</keyword>
<name>A0A444ZN08_ARAHY</name>